<evidence type="ECO:0000256" key="1">
    <source>
        <dbReference type="ARBA" id="ARBA00001971"/>
    </source>
</evidence>
<evidence type="ECO:0000256" key="2">
    <source>
        <dbReference type="ARBA" id="ARBA00005179"/>
    </source>
</evidence>
<evidence type="ECO:0000313" key="10">
    <source>
        <dbReference type="Proteomes" id="UP000742024"/>
    </source>
</evidence>
<dbReference type="InterPro" id="IPR001128">
    <property type="entry name" value="Cyt_P450"/>
</dbReference>
<name>A0ABQ7PFB9_9HYPO</name>
<evidence type="ECO:0000256" key="5">
    <source>
        <dbReference type="ARBA" id="ARBA00022723"/>
    </source>
</evidence>
<keyword evidence="6" id="KW-0560">Oxidoreductase</keyword>
<reference evidence="9 10" key="1">
    <citation type="journal article" date="2020" name="bioRxiv">
        <title>Whole genome comparisons of ergot fungi reveals the divergence and evolution of species within the genus Claviceps are the result of varying mechanisms driving genome evolution and host range expansion.</title>
        <authorList>
            <person name="Wyka S.A."/>
            <person name="Mondo S.J."/>
            <person name="Liu M."/>
            <person name="Dettman J."/>
            <person name="Nalam V."/>
            <person name="Broders K.D."/>
        </authorList>
    </citation>
    <scope>NUCLEOTIDE SEQUENCE [LARGE SCALE GENOMIC DNA]</scope>
    <source>
        <strain evidence="9 10">LM583</strain>
    </source>
</reference>
<accession>A0ABQ7PFB9</accession>
<comment type="caution">
    <text evidence="9">The sequence shown here is derived from an EMBL/GenBank/DDBJ whole genome shotgun (WGS) entry which is preliminary data.</text>
</comment>
<evidence type="ECO:0008006" key="11">
    <source>
        <dbReference type="Google" id="ProtNLM"/>
    </source>
</evidence>
<comment type="pathway">
    <text evidence="2">Secondary metabolite biosynthesis.</text>
</comment>
<evidence type="ECO:0000256" key="6">
    <source>
        <dbReference type="ARBA" id="ARBA00023002"/>
    </source>
</evidence>
<evidence type="ECO:0000313" key="9">
    <source>
        <dbReference type="EMBL" id="KAG5962071.1"/>
    </source>
</evidence>
<evidence type="ECO:0000256" key="3">
    <source>
        <dbReference type="ARBA" id="ARBA00010617"/>
    </source>
</evidence>
<keyword evidence="5" id="KW-0479">Metal-binding</keyword>
<organism evidence="9 10">
    <name type="scientific">Claviceps arundinis</name>
    <dbReference type="NCBI Taxonomy" id="1623583"/>
    <lineage>
        <taxon>Eukaryota</taxon>
        <taxon>Fungi</taxon>
        <taxon>Dikarya</taxon>
        <taxon>Ascomycota</taxon>
        <taxon>Pezizomycotina</taxon>
        <taxon>Sordariomycetes</taxon>
        <taxon>Hypocreomycetidae</taxon>
        <taxon>Hypocreales</taxon>
        <taxon>Clavicipitaceae</taxon>
        <taxon>Claviceps</taxon>
    </lineage>
</organism>
<dbReference type="Proteomes" id="UP000742024">
    <property type="component" value="Unassembled WGS sequence"/>
</dbReference>
<dbReference type="PANTHER" id="PTHR46206:SF2">
    <property type="entry name" value="CYTOCHROME P450 MONOOXYGENASE AUSG-RELATED"/>
    <property type="match status" value="1"/>
</dbReference>
<evidence type="ECO:0000256" key="8">
    <source>
        <dbReference type="ARBA" id="ARBA00023033"/>
    </source>
</evidence>
<gene>
    <name evidence="9" type="ORF">E4U57_007317</name>
</gene>
<dbReference type="Pfam" id="PF00067">
    <property type="entry name" value="p450"/>
    <property type="match status" value="1"/>
</dbReference>
<evidence type="ECO:0000256" key="4">
    <source>
        <dbReference type="ARBA" id="ARBA00022617"/>
    </source>
</evidence>
<dbReference type="InterPro" id="IPR036396">
    <property type="entry name" value="Cyt_P450_sf"/>
</dbReference>
<dbReference type="EMBL" id="SRPR01000073">
    <property type="protein sequence ID" value="KAG5962071.1"/>
    <property type="molecule type" value="Genomic_DNA"/>
</dbReference>
<comment type="similarity">
    <text evidence="3">Belongs to the cytochrome P450 family.</text>
</comment>
<dbReference type="InterPro" id="IPR002403">
    <property type="entry name" value="Cyt_P450_E_grp-IV"/>
</dbReference>
<dbReference type="Gene3D" id="1.10.630.10">
    <property type="entry name" value="Cytochrome P450"/>
    <property type="match status" value="1"/>
</dbReference>
<evidence type="ECO:0000256" key="7">
    <source>
        <dbReference type="ARBA" id="ARBA00023004"/>
    </source>
</evidence>
<keyword evidence="8" id="KW-0503">Monooxygenase</keyword>
<keyword evidence="4" id="KW-0349">Heme</keyword>
<comment type="cofactor">
    <cofactor evidence="1">
        <name>heme</name>
        <dbReference type="ChEBI" id="CHEBI:30413"/>
    </cofactor>
</comment>
<dbReference type="SUPFAM" id="SSF48264">
    <property type="entry name" value="Cytochrome P450"/>
    <property type="match status" value="1"/>
</dbReference>
<dbReference type="CDD" id="cd11041">
    <property type="entry name" value="CYP503A1-like"/>
    <property type="match status" value="1"/>
</dbReference>
<proteinExistence type="inferred from homology"/>
<keyword evidence="7" id="KW-0408">Iron</keyword>
<protein>
    <recommendedName>
        <fullName evidence="11">Cytochrome P450 monooxygenase</fullName>
    </recommendedName>
</protein>
<dbReference type="PANTHER" id="PTHR46206">
    <property type="entry name" value="CYTOCHROME P450"/>
    <property type="match status" value="1"/>
</dbReference>
<sequence length="494" mass="55887">MTLSLAEMGVVVTSQKGAHYSALLLLLLISIATFRALTKPKTTAPIFDPPGFFDLLKRSEKAYPGTCFRIMADFGEVTMLPLKYVNEVRNDERFDLGGWSLHSFPENVRGLDAFRSRKGQIAEVSKRYLTKYLNTYTQPLNEETALALSETLTEDQDWHAISLKHVVLHLTTRISSRVFLGKELCRNEAWLKVSREYAVAAFLAVRQAVIWPPPLRGLISRFLPWSRRAVSLIQDARRCMAPVLERRQHERASENYIPYNDAIEWLEASNIPGKDDPVLAQLALSALAIHTTADLLSQAVGDLAGHHDFFEPLRDEITECLVQEGWESKSLYNMKLLDSCIKESQRMKPLAMISMGRRVETDVTLSDGTFLPKGSLTAFSCQQRWDHTLYSNPFQWDGARFFKKRQEKGQERTAQLVATSPDNMAFGYGRQACPGRFFAASVTKIVLAHLLLKYDVRLHDREPQTTALGFALSSDATVKVDVRRRREGVDLASM</sequence>
<dbReference type="PRINTS" id="PR00465">
    <property type="entry name" value="EP450IV"/>
</dbReference>
<keyword evidence="10" id="KW-1185">Reference proteome</keyword>